<feature type="signal peptide" evidence="1">
    <location>
        <begin position="1"/>
        <end position="19"/>
    </location>
</feature>
<evidence type="ECO:0000313" key="2">
    <source>
        <dbReference type="EMBL" id="MCL6684527.1"/>
    </source>
</evidence>
<name>A0ABT0RPE3_9SPHN</name>
<dbReference type="Proteomes" id="UP001165363">
    <property type="component" value="Unassembled WGS sequence"/>
</dbReference>
<feature type="chain" id="PRO_5046820310" evidence="1">
    <location>
        <begin position="20"/>
        <end position="140"/>
    </location>
</feature>
<dbReference type="EMBL" id="JAMGBD010000002">
    <property type="protein sequence ID" value="MCL6684527.1"/>
    <property type="molecule type" value="Genomic_DNA"/>
</dbReference>
<dbReference type="RefSeq" id="WP_249848934.1">
    <property type="nucleotide sequence ID" value="NZ_JAMGBD010000002.1"/>
</dbReference>
<keyword evidence="1" id="KW-0732">Signal</keyword>
<gene>
    <name evidence="2" type="ORF">LZ536_11540</name>
</gene>
<keyword evidence="3" id="KW-1185">Reference proteome</keyword>
<sequence>MILSLALAAMVAAAPPGCADHWTVTLDAESFTHNGAGKTFSAPKLALFRDKVDAKLKAVVDAACRNGEISPAQAKAIRRVRVASASGATEPHLYSPEKGELTLEWVFAEEGLGLPGAKEILDGASCWLKPDGDACAAEGD</sequence>
<evidence type="ECO:0000256" key="1">
    <source>
        <dbReference type="SAM" id="SignalP"/>
    </source>
</evidence>
<proteinExistence type="predicted"/>
<protein>
    <submittedName>
        <fullName evidence="2">Uncharacterized protein</fullName>
    </submittedName>
</protein>
<reference evidence="2" key="1">
    <citation type="submission" date="2022-05" db="EMBL/GenBank/DDBJ databases">
        <authorList>
            <person name="Jo J.-H."/>
            <person name="Im W.-T."/>
        </authorList>
    </citation>
    <scope>NUCLEOTIDE SEQUENCE</scope>
    <source>
        <strain evidence="2">SE158</strain>
    </source>
</reference>
<comment type="caution">
    <text evidence="2">The sequence shown here is derived from an EMBL/GenBank/DDBJ whole genome shotgun (WGS) entry which is preliminary data.</text>
</comment>
<organism evidence="2 3">
    <name type="scientific">Sphingomonas alba</name>
    <dbReference type="NCBI Taxonomy" id="2908208"/>
    <lineage>
        <taxon>Bacteria</taxon>
        <taxon>Pseudomonadati</taxon>
        <taxon>Pseudomonadota</taxon>
        <taxon>Alphaproteobacteria</taxon>
        <taxon>Sphingomonadales</taxon>
        <taxon>Sphingomonadaceae</taxon>
        <taxon>Sphingomonas</taxon>
    </lineage>
</organism>
<evidence type="ECO:0000313" key="3">
    <source>
        <dbReference type="Proteomes" id="UP001165363"/>
    </source>
</evidence>
<accession>A0ABT0RPE3</accession>